<dbReference type="KEGG" id="mphe:HGG69_01345"/>
<keyword evidence="1" id="KW-0812">Transmembrane</keyword>
<feature type="transmembrane region" description="Helical" evidence="1">
    <location>
        <begin position="15"/>
        <end position="40"/>
    </location>
</feature>
<dbReference type="AlphaFoldDB" id="A0A858U296"/>
<dbReference type="Proteomes" id="UP000501060">
    <property type="component" value="Chromosome"/>
</dbReference>
<name>A0A858U296_9MOLU</name>
<evidence type="ECO:0000313" key="2">
    <source>
        <dbReference type="EMBL" id="QJG67274.1"/>
    </source>
</evidence>
<sequence>MNVVFVDKKRRWPRILLWIIYAILIILATILVATTIAYVADFIIYKGTDQDGLLWTVAQRQKGLFR</sequence>
<keyword evidence="1" id="KW-0472">Membrane</keyword>
<gene>
    <name evidence="2" type="ORF">HGG69_01345</name>
</gene>
<accession>A0A858U296</accession>
<proteinExistence type="predicted"/>
<keyword evidence="3" id="KW-1185">Reference proteome</keyword>
<dbReference type="EMBL" id="CP051481">
    <property type="protein sequence ID" value="QJG67274.1"/>
    <property type="molecule type" value="Genomic_DNA"/>
</dbReference>
<reference evidence="2 3" key="1">
    <citation type="submission" date="2020-04" db="EMBL/GenBank/DDBJ databases">
        <title>Novel Mycoplasma species detected in Phocoena phocoena (harbor porpoise) from the USA.</title>
        <authorList>
            <person name="Volokhov D.V."/>
        </authorList>
    </citation>
    <scope>NUCLEOTIDE SEQUENCE [LARGE SCALE GENOMIC DNA]</scope>
    <source>
        <strain evidence="2 3">Phocoena C-264-GEN</strain>
    </source>
</reference>
<protein>
    <submittedName>
        <fullName evidence="2">Uncharacterized protein</fullName>
    </submittedName>
</protein>
<evidence type="ECO:0000256" key="1">
    <source>
        <dbReference type="SAM" id="Phobius"/>
    </source>
</evidence>
<evidence type="ECO:0000313" key="3">
    <source>
        <dbReference type="Proteomes" id="UP000501060"/>
    </source>
</evidence>
<organism evidence="2 3">
    <name type="scientific">Mycoplasma phocoenae</name>
    <dbReference type="NCBI Taxonomy" id="754517"/>
    <lineage>
        <taxon>Bacteria</taxon>
        <taxon>Bacillati</taxon>
        <taxon>Mycoplasmatota</taxon>
        <taxon>Mollicutes</taxon>
        <taxon>Mycoplasmataceae</taxon>
        <taxon>Mycoplasma</taxon>
    </lineage>
</organism>
<keyword evidence="1" id="KW-1133">Transmembrane helix</keyword>